<sequence>MKHDTKSKYVAERGSQGGKDGTTIIKYCCHRSGKYVARGKGLRHLKTQGSNKIDGFCPARLKVIIDKNNQCKVSFIKQHVGHDEEDLGHLFLTLQERKCLANKMALKIPFPQILDEIRDSVVGSQLDRIHLLTRKDLSNIERSYHLQSSVVRHESDAVSVDAWVKQRERTQSESNSDLREEDFVLIIMNLGQEEILKKYGSDCICIDGIHGLNQYDFEMHTLLVIDDVREGFPCAFLISNRSDETVLKIFFHHIKERIGFQLTSKVFMSDMAEAYYKAWNFIMGPAKYRLFCTWHVDRSWRKNLSKIKTKEKQVMVYKYLRTLLQERDENAFLRMLNDFIRTITNDPETNEFSEVEKQFIAKERQRLGETFIQLLEGATCMEQLEAAKNMCIALEPTLQAIATKRELTTPSTRASPSNKKITSQRGVLHSTKKKNKRPSMTLVAPTNEEMQAIAIRTLSK</sequence>
<dbReference type="Proteomes" id="UP000007266">
    <property type="component" value="Linkage group 7"/>
</dbReference>
<name>D6WRV0_TRICA</name>
<gene>
    <name evidence="3" type="primary">AUGUSTUS-3.0.2_09313</name>
    <name evidence="3" type="ORF">TcasGA2_TC009313</name>
</gene>
<protein>
    <recommendedName>
        <fullName evidence="2">MULE transposase domain-containing protein</fullName>
    </recommendedName>
</protein>
<dbReference type="InterPro" id="IPR018289">
    <property type="entry name" value="MULE_transposase_dom"/>
</dbReference>
<dbReference type="PANTHER" id="PTHR33936:SF24">
    <property type="entry name" value="C2H2-TYPE DOMAIN-CONTAINING PROTEIN"/>
    <property type="match status" value="1"/>
</dbReference>
<reference evidence="3 4" key="2">
    <citation type="journal article" date="2010" name="Nucleic Acids Res.">
        <title>BeetleBase in 2010: revisions to provide comprehensive genomic information for Tribolium castaneum.</title>
        <authorList>
            <person name="Kim H.S."/>
            <person name="Murphy T."/>
            <person name="Xia J."/>
            <person name="Caragea D."/>
            <person name="Park Y."/>
            <person name="Beeman R.W."/>
            <person name="Lorenzen M.D."/>
            <person name="Butcher S."/>
            <person name="Manak J.R."/>
            <person name="Brown S.J."/>
        </authorList>
    </citation>
    <scope>GENOME REANNOTATION</scope>
    <source>
        <strain evidence="3 4">Georgia GA2</strain>
    </source>
</reference>
<dbReference type="EMBL" id="KQ971351">
    <property type="protein sequence ID" value="EFA06433.2"/>
    <property type="molecule type" value="Genomic_DNA"/>
</dbReference>
<evidence type="ECO:0000313" key="4">
    <source>
        <dbReference type="Proteomes" id="UP000007266"/>
    </source>
</evidence>
<dbReference type="InterPro" id="IPR052797">
    <property type="entry name" value="RegFact_GeneExpr_CellDeath"/>
</dbReference>
<evidence type="ECO:0000259" key="2">
    <source>
        <dbReference type="Pfam" id="PF10551"/>
    </source>
</evidence>
<dbReference type="OMA" id="RINNIDH"/>
<dbReference type="eggNOG" id="ENOG502QVXX">
    <property type="taxonomic scope" value="Eukaryota"/>
</dbReference>
<feature type="domain" description="MULE transposase" evidence="2">
    <location>
        <begin position="204"/>
        <end position="296"/>
    </location>
</feature>
<feature type="region of interest" description="Disordered" evidence="1">
    <location>
        <begin position="407"/>
        <end position="438"/>
    </location>
</feature>
<organism evidence="3 4">
    <name type="scientific">Tribolium castaneum</name>
    <name type="common">Red flour beetle</name>
    <dbReference type="NCBI Taxonomy" id="7070"/>
    <lineage>
        <taxon>Eukaryota</taxon>
        <taxon>Metazoa</taxon>
        <taxon>Ecdysozoa</taxon>
        <taxon>Arthropoda</taxon>
        <taxon>Hexapoda</taxon>
        <taxon>Insecta</taxon>
        <taxon>Pterygota</taxon>
        <taxon>Neoptera</taxon>
        <taxon>Endopterygota</taxon>
        <taxon>Coleoptera</taxon>
        <taxon>Polyphaga</taxon>
        <taxon>Cucujiformia</taxon>
        <taxon>Tenebrionidae</taxon>
        <taxon>Tenebrionidae incertae sedis</taxon>
        <taxon>Tribolium</taxon>
    </lineage>
</organism>
<dbReference type="InParanoid" id="D6WRV0"/>
<dbReference type="Pfam" id="PF10551">
    <property type="entry name" value="MULE"/>
    <property type="match status" value="1"/>
</dbReference>
<keyword evidence="4" id="KW-1185">Reference proteome</keyword>
<dbReference type="AlphaFoldDB" id="D6WRV0"/>
<accession>D6WRV0</accession>
<evidence type="ECO:0000313" key="3">
    <source>
        <dbReference type="EMBL" id="EFA06433.2"/>
    </source>
</evidence>
<dbReference type="PANTHER" id="PTHR33936">
    <property type="entry name" value="PROTEIN CBG17840"/>
    <property type="match status" value="1"/>
</dbReference>
<dbReference type="HOGENOM" id="CLU_017105_2_0_1"/>
<proteinExistence type="predicted"/>
<evidence type="ECO:0000256" key="1">
    <source>
        <dbReference type="SAM" id="MobiDB-lite"/>
    </source>
</evidence>
<reference evidence="3 4" key="1">
    <citation type="journal article" date="2008" name="Nature">
        <title>The genome of the model beetle and pest Tribolium castaneum.</title>
        <authorList>
            <consortium name="Tribolium Genome Sequencing Consortium"/>
            <person name="Richards S."/>
            <person name="Gibbs R.A."/>
            <person name="Weinstock G.M."/>
            <person name="Brown S.J."/>
            <person name="Denell R."/>
            <person name="Beeman R.W."/>
            <person name="Gibbs R."/>
            <person name="Beeman R.W."/>
            <person name="Brown S.J."/>
            <person name="Bucher G."/>
            <person name="Friedrich M."/>
            <person name="Grimmelikhuijzen C.J."/>
            <person name="Klingler M."/>
            <person name="Lorenzen M."/>
            <person name="Richards S."/>
            <person name="Roth S."/>
            <person name="Schroder R."/>
            <person name="Tautz D."/>
            <person name="Zdobnov E.M."/>
            <person name="Muzny D."/>
            <person name="Gibbs R.A."/>
            <person name="Weinstock G.M."/>
            <person name="Attaway T."/>
            <person name="Bell S."/>
            <person name="Buhay C.J."/>
            <person name="Chandrabose M.N."/>
            <person name="Chavez D."/>
            <person name="Clerk-Blankenburg K.P."/>
            <person name="Cree A."/>
            <person name="Dao M."/>
            <person name="Davis C."/>
            <person name="Chacko J."/>
            <person name="Dinh H."/>
            <person name="Dugan-Rocha S."/>
            <person name="Fowler G."/>
            <person name="Garner T.T."/>
            <person name="Garnes J."/>
            <person name="Gnirke A."/>
            <person name="Hawes A."/>
            <person name="Hernandez J."/>
            <person name="Hines S."/>
            <person name="Holder M."/>
            <person name="Hume J."/>
            <person name="Jhangiani S.N."/>
            <person name="Joshi V."/>
            <person name="Khan Z.M."/>
            <person name="Jackson L."/>
            <person name="Kovar C."/>
            <person name="Kowis A."/>
            <person name="Lee S."/>
            <person name="Lewis L.R."/>
            <person name="Margolis J."/>
            <person name="Morgan M."/>
            <person name="Nazareth L.V."/>
            <person name="Nguyen N."/>
            <person name="Okwuonu G."/>
            <person name="Parker D."/>
            <person name="Richards S."/>
            <person name="Ruiz S.J."/>
            <person name="Santibanez J."/>
            <person name="Savard J."/>
            <person name="Scherer S.E."/>
            <person name="Schneider B."/>
            <person name="Sodergren E."/>
            <person name="Tautz D."/>
            <person name="Vattahil S."/>
            <person name="Villasana D."/>
            <person name="White C.S."/>
            <person name="Wright R."/>
            <person name="Park Y."/>
            <person name="Beeman R.W."/>
            <person name="Lord J."/>
            <person name="Oppert B."/>
            <person name="Lorenzen M."/>
            <person name="Brown S."/>
            <person name="Wang L."/>
            <person name="Savard J."/>
            <person name="Tautz D."/>
            <person name="Richards S."/>
            <person name="Weinstock G."/>
            <person name="Gibbs R.A."/>
            <person name="Liu Y."/>
            <person name="Worley K."/>
            <person name="Weinstock G."/>
            <person name="Elsik C.G."/>
            <person name="Reese J.T."/>
            <person name="Elhaik E."/>
            <person name="Landan G."/>
            <person name="Graur D."/>
            <person name="Arensburger P."/>
            <person name="Atkinson P."/>
            <person name="Beeman R.W."/>
            <person name="Beidler J."/>
            <person name="Brown S.J."/>
            <person name="Demuth J.P."/>
            <person name="Drury D.W."/>
            <person name="Du Y.Z."/>
            <person name="Fujiwara H."/>
            <person name="Lorenzen M."/>
            <person name="Maselli V."/>
            <person name="Osanai M."/>
            <person name="Park Y."/>
            <person name="Robertson H.M."/>
            <person name="Tu Z."/>
            <person name="Wang J.J."/>
            <person name="Wang S."/>
            <person name="Richards S."/>
            <person name="Song H."/>
            <person name="Zhang L."/>
            <person name="Sodergren E."/>
            <person name="Werner D."/>
            <person name="Stanke M."/>
            <person name="Morgenstern B."/>
            <person name="Solovyev V."/>
            <person name="Kosarev P."/>
            <person name="Brown G."/>
            <person name="Chen H.C."/>
            <person name="Ermolaeva O."/>
            <person name="Hlavina W."/>
            <person name="Kapustin Y."/>
            <person name="Kiryutin B."/>
            <person name="Kitts P."/>
            <person name="Maglott D."/>
            <person name="Pruitt K."/>
            <person name="Sapojnikov V."/>
            <person name="Souvorov A."/>
            <person name="Mackey A.J."/>
            <person name="Waterhouse R.M."/>
            <person name="Wyder S."/>
            <person name="Zdobnov E.M."/>
            <person name="Zdobnov E.M."/>
            <person name="Wyder S."/>
            <person name="Kriventseva E.V."/>
            <person name="Kadowaki T."/>
            <person name="Bork P."/>
            <person name="Aranda M."/>
            <person name="Bao R."/>
            <person name="Beermann A."/>
            <person name="Berns N."/>
            <person name="Bolognesi R."/>
            <person name="Bonneton F."/>
            <person name="Bopp D."/>
            <person name="Brown S.J."/>
            <person name="Bucher G."/>
            <person name="Butts T."/>
            <person name="Chaumot A."/>
            <person name="Denell R.E."/>
            <person name="Ferrier D.E."/>
            <person name="Friedrich M."/>
            <person name="Gordon C.M."/>
            <person name="Jindra M."/>
            <person name="Klingler M."/>
            <person name="Lan Q."/>
            <person name="Lattorff H.M."/>
            <person name="Laudet V."/>
            <person name="von Levetsow C."/>
            <person name="Liu Z."/>
            <person name="Lutz R."/>
            <person name="Lynch J.A."/>
            <person name="da Fonseca R.N."/>
            <person name="Posnien N."/>
            <person name="Reuter R."/>
            <person name="Roth S."/>
            <person name="Savard J."/>
            <person name="Schinko J.B."/>
            <person name="Schmitt C."/>
            <person name="Schoppmeier M."/>
            <person name="Schroder R."/>
            <person name="Shippy T.D."/>
            <person name="Simonnet F."/>
            <person name="Marques-Souza H."/>
            <person name="Tautz D."/>
            <person name="Tomoyasu Y."/>
            <person name="Trauner J."/>
            <person name="Van der Zee M."/>
            <person name="Vervoort M."/>
            <person name="Wittkopp N."/>
            <person name="Wimmer E.A."/>
            <person name="Yang X."/>
            <person name="Jones A.K."/>
            <person name="Sattelle D.B."/>
            <person name="Ebert P.R."/>
            <person name="Nelson D."/>
            <person name="Scott J.G."/>
            <person name="Beeman R.W."/>
            <person name="Muthukrishnan S."/>
            <person name="Kramer K.J."/>
            <person name="Arakane Y."/>
            <person name="Beeman R.W."/>
            <person name="Zhu Q."/>
            <person name="Hogenkamp D."/>
            <person name="Dixit R."/>
            <person name="Oppert B."/>
            <person name="Jiang H."/>
            <person name="Zou Z."/>
            <person name="Marshall J."/>
            <person name="Elpidina E."/>
            <person name="Vinokurov K."/>
            <person name="Oppert C."/>
            <person name="Zou Z."/>
            <person name="Evans J."/>
            <person name="Lu Z."/>
            <person name="Zhao P."/>
            <person name="Sumathipala N."/>
            <person name="Altincicek B."/>
            <person name="Vilcinskas A."/>
            <person name="Williams M."/>
            <person name="Hultmark D."/>
            <person name="Hetru C."/>
            <person name="Jiang H."/>
            <person name="Grimmelikhuijzen C.J."/>
            <person name="Hauser F."/>
            <person name="Cazzamali G."/>
            <person name="Williamson M."/>
            <person name="Park Y."/>
            <person name="Li B."/>
            <person name="Tanaka Y."/>
            <person name="Predel R."/>
            <person name="Neupert S."/>
            <person name="Schachtner J."/>
            <person name="Verleyen P."/>
            <person name="Raible F."/>
            <person name="Bork P."/>
            <person name="Friedrich M."/>
            <person name="Walden K.K."/>
            <person name="Robertson H.M."/>
            <person name="Angeli S."/>
            <person name="Foret S."/>
            <person name="Bucher G."/>
            <person name="Schuetz S."/>
            <person name="Maleszka R."/>
            <person name="Wimmer E.A."/>
            <person name="Beeman R.W."/>
            <person name="Lorenzen M."/>
            <person name="Tomoyasu Y."/>
            <person name="Miller S.C."/>
            <person name="Grossmann D."/>
            <person name="Bucher G."/>
        </authorList>
    </citation>
    <scope>NUCLEOTIDE SEQUENCE [LARGE SCALE GENOMIC DNA]</scope>
    <source>
        <strain evidence="3 4">Georgia GA2</strain>
    </source>
</reference>
<feature type="compositionally biased region" description="Polar residues" evidence="1">
    <location>
        <begin position="408"/>
        <end position="425"/>
    </location>
</feature>